<dbReference type="EMBL" id="MBDN02000207">
    <property type="protein sequence ID" value="RLN78077.1"/>
    <property type="molecule type" value="Genomic_DNA"/>
</dbReference>
<comment type="caution">
    <text evidence="4">The sequence shown here is derived from an EMBL/GenBank/DDBJ whole genome shotgun (WGS) entry which is preliminary data.</text>
</comment>
<dbReference type="Proteomes" id="UP000792063">
    <property type="component" value="Unassembled WGS sequence"/>
</dbReference>
<proteinExistence type="predicted"/>
<evidence type="ECO:0000313" key="2">
    <source>
        <dbReference type="EMBL" id="KAG2519518.1"/>
    </source>
</evidence>
<evidence type="ECO:0000313" key="6">
    <source>
        <dbReference type="Proteomes" id="UP000285624"/>
    </source>
</evidence>
<dbReference type="InterPro" id="IPR016197">
    <property type="entry name" value="Chromo-like_dom_sf"/>
</dbReference>
<dbReference type="SUPFAM" id="SSF54160">
    <property type="entry name" value="Chromo domain-like"/>
    <property type="match status" value="1"/>
</dbReference>
<accession>A0A3R7G6E4</accession>
<organism evidence="4 7">
    <name type="scientific">Phytophthora kernoviae</name>
    <dbReference type="NCBI Taxonomy" id="325452"/>
    <lineage>
        <taxon>Eukaryota</taxon>
        <taxon>Sar</taxon>
        <taxon>Stramenopiles</taxon>
        <taxon>Oomycota</taxon>
        <taxon>Peronosporomycetes</taxon>
        <taxon>Peronosporales</taxon>
        <taxon>Peronosporaceae</taxon>
        <taxon>Phytophthora</taxon>
    </lineage>
</organism>
<dbReference type="AlphaFoldDB" id="A0A3R7G6E4"/>
<dbReference type="Gene3D" id="2.30.30.140">
    <property type="match status" value="1"/>
</dbReference>
<sequence length="590" mass="64399">MPPEADAVIHTPSEKEEKQEVPFLPPPTPKRRAAVRASAKICAVVADGSGPAIGRKTTKLSPKHRENEGDEKNKRRSHKMKAKTEQQQPKIEEKEAPIVAKLHGHELMVDVRYRNEYIEARILALDPENERIFVHYMGWNTRYDAWVMLGDVAAHGTQSGVAKKKDASWDGTTSLFATPEEVAAGYLVLDVEIEDRDPSNDEADDEGEQEESAPASRAKKQTKTKAKAKSRGKGTDEVRGQSKRKRKMKEEDDPEFTPEKKNKAKTTNKGGVSNKSATVCAGLPPSSGHGGLSSPMRKKLGAIFRQRVEQRAQLEQMTADQTDFQQSLQVEAMETGPSNVSSSEPGATENDASAVPIVSSTAAADEYQRQLQQYYYHQQVMLASSLSMSVSCGDDPSAMALHGGIIDPRIIQERLTVLEERRRQQAQIQAYYRQLMLTRERNVRALAANQAFMASSAAVWEQQLKEMQSEDDAASIKSWKDVTDTPGATDKETEEAGHGPTLGENGGDSAQSVRSNSSIEGDASDGNDDTKESETSTAIATKMASPDTVEKTVEGSASTESTPAKSVKSSSSGKCDPADTPAEVLYEFVL</sequence>
<evidence type="ECO:0000313" key="5">
    <source>
        <dbReference type="EMBL" id="RLN78077.1"/>
    </source>
</evidence>
<evidence type="ECO:0000313" key="7">
    <source>
        <dbReference type="Proteomes" id="UP000285883"/>
    </source>
</evidence>
<feature type="compositionally biased region" description="Polar residues" evidence="1">
    <location>
        <begin position="508"/>
        <end position="519"/>
    </location>
</feature>
<feature type="compositionally biased region" description="Basic and acidic residues" evidence="1">
    <location>
        <begin position="478"/>
        <end position="497"/>
    </location>
</feature>
<dbReference type="Proteomes" id="UP000285624">
    <property type="component" value="Unassembled WGS sequence"/>
</dbReference>
<feature type="region of interest" description="Disordered" evidence="1">
    <location>
        <begin position="196"/>
        <end position="278"/>
    </location>
</feature>
<evidence type="ECO:0000313" key="3">
    <source>
        <dbReference type="EMBL" id="KAG2523502.1"/>
    </source>
</evidence>
<dbReference type="STRING" id="325452.A0A3R7G6E4"/>
<evidence type="ECO:0000256" key="1">
    <source>
        <dbReference type="SAM" id="MobiDB-lite"/>
    </source>
</evidence>
<dbReference type="Proteomes" id="UP000285883">
    <property type="component" value="Unassembled WGS sequence"/>
</dbReference>
<gene>
    <name evidence="4" type="ORF">BBI17_006328</name>
    <name evidence="5" type="ORF">BBO99_00006225</name>
    <name evidence="2" type="ORF">JM16_006062</name>
    <name evidence="3" type="ORF">JM18_005771</name>
</gene>
<keyword evidence="6" id="KW-1185">Reference proteome</keyword>
<name>A0A3R7G6E4_9STRA</name>
<feature type="compositionally biased region" description="Polar residues" evidence="1">
    <location>
        <begin position="555"/>
        <end position="564"/>
    </location>
</feature>
<reference evidence="2" key="3">
    <citation type="submission" date="2020-06" db="EMBL/GenBank/DDBJ databases">
        <authorList>
            <person name="Studholme D.J."/>
        </authorList>
    </citation>
    <scope>NUCLEOTIDE SEQUENCE</scope>
    <source>
        <strain evidence="2">NZFS 2646</strain>
        <strain evidence="3">NZFS 3630</strain>
    </source>
</reference>
<feature type="compositionally biased region" description="Basic and acidic residues" evidence="1">
    <location>
        <begin position="63"/>
        <end position="73"/>
    </location>
</feature>
<dbReference type="Proteomes" id="UP000785171">
    <property type="component" value="Unassembled WGS sequence"/>
</dbReference>
<feature type="region of interest" description="Disordered" evidence="1">
    <location>
        <begin position="1"/>
        <end position="90"/>
    </location>
</feature>
<reference evidence="6 7" key="2">
    <citation type="submission" date="2018-07" db="EMBL/GenBank/DDBJ databases">
        <title>Genome sequencing of oomycete isolates from Chile give support for New Zealand origin for Phytophthora kernoviae and make available the first Nothophytophthora sp. genome.</title>
        <authorList>
            <person name="Studholme D.J."/>
            <person name="Sanfuentes E."/>
            <person name="Panda P."/>
            <person name="Hill R."/>
            <person name="Sambles C."/>
            <person name="Grant M."/>
            <person name="Williams N.M."/>
            <person name="Mcdougal R.L."/>
        </authorList>
    </citation>
    <scope>NUCLEOTIDE SEQUENCE [LARGE SCALE GENOMIC DNA]</scope>
    <source>
        <strain evidence="4">Chile2</strain>
        <strain evidence="5">Chile4</strain>
    </source>
</reference>
<feature type="region of interest" description="Disordered" evidence="1">
    <location>
        <begin position="470"/>
        <end position="581"/>
    </location>
</feature>
<dbReference type="EMBL" id="JPWU03000180">
    <property type="protein sequence ID" value="KAG2523502.1"/>
    <property type="molecule type" value="Genomic_DNA"/>
</dbReference>
<reference evidence="2" key="1">
    <citation type="journal article" date="2015" name="Genom Data">
        <title>Genome sequences of six Phytophthora species associated with forests in New Zealand.</title>
        <authorList>
            <person name="Studholme D.J."/>
            <person name="McDougal R.L."/>
            <person name="Sambles C."/>
            <person name="Hansen E."/>
            <person name="Hardy G."/>
            <person name="Grant M."/>
            <person name="Ganley R.J."/>
            <person name="Williams N.M."/>
        </authorList>
    </citation>
    <scope>NUCLEOTIDE SEQUENCE</scope>
    <source>
        <strain evidence="2">NZFS 2646</strain>
        <strain evidence="3">NZFS 3630</strain>
    </source>
</reference>
<feature type="compositionally biased region" description="Low complexity" evidence="1">
    <location>
        <begin position="565"/>
        <end position="574"/>
    </location>
</feature>
<dbReference type="EMBL" id="JPWV03000275">
    <property type="protein sequence ID" value="KAG2519518.1"/>
    <property type="molecule type" value="Genomic_DNA"/>
</dbReference>
<dbReference type="EMBL" id="MAYM02000861">
    <property type="protein sequence ID" value="RLN32158.1"/>
    <property type="molecule type" value="Genomic_DNA"/>
</dbReference>
<protein>
    <submittedName>
        <fullName evidence="4">Uncharacterized protein</fullName>
    </submittedName>
</protein>
<feature type="compositionally biased region" description="Basic residues" evidence="1">
    <location>
        <begin position="217"/>
        <end position="232"/>
    </location>
</feature>
<feature type="compositionally biased region" description="Acidic residues" evidence="1">
    <location>
        <begin position="196"/>
        <end position="211"/>
    </location>
</feature>
<evidence type="ECO:0000313" key="4">
    <source>
        <dbReference type="EMBL" id="RLN32158.1"/>
    </source>
</evidence>